<evidence type="ECO:0000313" key="3">
    <source>
        <dbReference type="EMBL" id="QDX24711.1"/>
    </source>
</evidence>
<proteinExistence type="predicted"/>
<dbReference type="Gene3D" id="3.30.160.390">
    <property type="entry name" value="Integrase, DNA-binding domain"/>
    <property type="match status" value="1"/>
</dbReference>
<gene>
    <name evidence="3" type="ORF">FPZ54_00810</name>
</gene>
<evidence type="ECO:0000259" key="2">
    <source>
        <dbReference type="Pfam" id="PF13356"/>
    </source>
</evidence>
<dbReference type="Pfam" id="PF13356">
    <property type="entry name" value="Arm-DNA-bind_3"/>
    <property type="match status" value="1"/>
</dbReference>
<keyword evidence="4" id="KW-1185">Reference proteome</keyword>
<sequence length="125" mass="13855">MASQNASKSKTYVHLTFSSGTFFLAPTPHIAETNRSQNVPNLHLTDLSVKALKGSDKHATYWDTTTPGFGVRVGKRSKTWTVMRGRTRERISTGKYGDMSLADASRSEAAPCRPHKRSEASEQNR</sequence>
<dbReference type="KEGG" id="ssua:FPZ54_00810"/>
<dbReference type="EMBL" id="CP042239">
    <property type="protein sequence ID" value="QDX24711.1"/>
    <property type="molecule type" value="Genomic_DNA"/>
</dbReference>
<feature type="domain" description="Integrase DNA-binding" evidence="2">
    <location>
        <begin position="44"/>
        <end position="107"/>
    </location>
</feature>
<organism evidence="3 4">
    <name type="scientific">Sphingomonas suaedae</name>
    <dbReference type="NCBI Taxonomy" id="2599297"/>
    <lineage>
        <taxon>Bacteria</taxon>
        <taxon>Pseudomonadati</taxon>
        <taxon>Pseudomonadota</taxon>
        <taxon>Alphaproteobacteria</taxon>
        <taxon>Sphingomonadales</taxon>
        <taxon>Sphingomonadaceae</taxon>
        <taxon>Sphingomonas</taxon>
    </lineage>
</organism>
<feature type="region of interest" description="Disordered" evidence="1">
    <location>
        <begin position="89"/>
        <end position="125"/>
    </location>
</feature>
<evidence type="ECO:0000256" key="1">
    <source>
        <dbReference type="SAM" id="MobiDB-lite"/>
    </source>
</evidence>
<name>A0A518RBH4_9SPHN</name>
<reference evidence="3 4" key="1">
    <citation type="submission" date="2019-07" db="EMBL/GenBank/DDBJ databases">
        <title>Sphingomonas alkalisoli sp. nov., isolated from rhizosphere soil of Suaedae salsa.</title>
        <authorList>
            <person name="Zhang H."/>
            <person name="Xu L."/>
            <person name="Zhang J.-X."/>
            <person name="Sun J.-Q."/>
        </authorList>
    </citation>
    <scope>NUCLEOTIDE SEQUENCE [LARGE SCALE GENOMIC DNA]</scope>
    <source>
        <strain evidence="3 4">XS-10</strain>
    </source>
</reference>
<dbReference type="OrthoDB" id="7615137at2"/>
<dbReference type="Proteomes" id="UP000318055">
    <property type="component" value="Chromosome"/>
</dbReference>
<accession>A0A518RBH4</accession>
<dbReference type="InterPro" id="IPR038488">
    <property type="entry name" value="Integrase_DNA-bd_sf"/>
</dbReference>
<protein>
    <submittedName>
        <fullName evidence="3">DUF4102 domain-containing protein</fullName>
    </submittedName>
</protein>
<dbReference type="AlphaFoldDB" id="A0A518RBH4"/>
<evidence type="ECO:0000313" key="4">
    <source>
        <dbReference type="Proteomes" id="UP000318055"/>
    </source>
</evidence>
<dbReference type="InterPro" id="IPR025166">
    <property type="entry name" value="Integrase_DNA_bind_dom"/>
</dbReference>